<dbReference type="Proteomes" id="UP000286954">
    <property type="component" value="Chromosome"/>
</dbReference>
<sequence length="57" mass="6714">MSAPEAFNFLFQAQFLFLEVCELQRICGSMFELLLNAIFQLRVTLVKLTDTRFSWHV</sequence>
<proteinExistence type="predicted"/>
<name>A0A3T0ECX7_9PROT</name>
<dbReference type="AlphaFoldDB" id="A0A3T0ECX7"/>
<evidence type="ECO:0000313" key="1">
    <source>
        <dbReference type="EMBL" id="AZU05148.1"/>
    </source>
</evidence>
<keyword evidence="2" id="KW-1185">Reference proteome</keyword>
<dbReference type="EMBL" id="CP018911">
    <property type="protein sequence ID" value="AZU05148.1"/>
    <property type="molecule type" value="Genomic_DNA"/>
</dbReference>
<protein>
    <submittedName>
        <fullName evidence="1">Uncharacterized protein</fullName>
    </submittedName>
</protein>
<organism evidence="1 2">
    <name type="scientific">Glycocaulis alkaliphilus</name>
    <dbReference type="NCBI Taxonomy" id="1434191"/>
    <lineage>
        <taxon>Bacteria</taxon>
        <taxon>Pseudomonadati</taxon>
        <taxon>Pseudomonadota</taxon>
        <taxon>Alphaproteobacteria</taxon>
        <taxon>Maricaulales</taxon>
        <taxon>Maricaulaceae</taxon>
        <taxon>Glycocaulis</taxon>
    </lineage>
</organism>
<gene>
    <name evidence="1" type="ORF">X907_2637</name>
</gene>
<reference evidence="1 2" key="1">
    <citation type="submission" date="2016-12" db="EMBL/GenBank/DDBJ databases">
        <title>The genome of dimorphic prosthecate Glycocaulis alkaliphilus 6b-8t, isolated from crude oil dictates its adaptability in petroleum environments.</title>
        <authorList>
            <person name="Wu X.-L."/>
            <person name="Geng S."/>
        </authorList>
    </citation>
    <scope>NUCLEOTIDE SEQUENCE [LARGE SCALE GENOMIC DNA]</scope>
    <source>
        <strain evidence="1 2">6B-8</strain>
    </source>
</reference>
<dbReference type="KEGG" id="gak:X907_2637"/>
<evidence type="ECO:0000313" key="2">
    <source>
        <dbReference type="Proteomes" id="UP000286954"/>
    </source>
</evidence>
<accession>A0A3T0ECX7</accession>